<protein>
    <submittedName>
        <fullName evidence="1">Uncharacterized protein</fullName>
    </submittedName>
</protein>
<reference evidence="1 2" key="1">
    <citation type="submission" date="2023-02" db="EMBL/GenBank/DDBJ databases">
        <authorList>
            <person name="Mo P."/>
        </authorList>
    </citation>
    <scope>NUCLEOTIDE SEQUENCE [LARGE SCALE GENOMIC DNA]</scope>
    <source>
        <strain evidence="1 2">HUAS 3</strain>
    </source>
</reference>
<dbReference type="EMBL" id="CP118615">
    <property type="protein sequence ID" value="WDZ85552.1"/>
    <property type="molecule type" value="Genomic_DNA"/>
</dbReference>
<name>A0ABY7ZRA3_9ACTN</name>
<accession>A0ABY7ZRA3</accession>
<organism evidence="1 2">
    <name type="scientific">Micromonospora cathayae</name>
    <dbReference type="NCBI Taxonomy" id="3028804"/>
    <lineage>
        <taxon>Bacteria</taxon>
        <taxon>Bacillati</taxon>
        <taxon>Actinomycetota</taxon>
        <taxon>Actinomycetes</taxon>
        <taxon>Micromonosporales</taxon>
        <taxon>Micromonosporaceae</taxon>
        <taxon>Micromonospora</taxon>
    </lineage>
</organism>
<sequence>MQMILFRRTALVVSTVLTAAAALIAGPDALTVLAEGFGWSAGDAGHPEMWA</sequence>
<evidence type="ECO:0000313" key="1">
    <source>
        <dbReference type="EMBL" id="WDZ85552.1"/>
    </source>
</evidence>
<proteinExistence type="predicted"/>
<gene>
    <name evidence="1" type="ORF">PVK37_03595</name>
</gene>
<dbReference type="RefSeq" id="WP_275032267.1">
    <property type="nucleotide sequence ID" value="NZ_CP118615.1"/>
</dbReference>
<dbReference type="Proteomes" id="UP001219605">
    <property type="component" value="Chromosome"/>
</dbReference>
<evidence type="ECO:0000313" key="2">
    <source>
        <dbReference type="Proteomes" id="UP001219605"/>
    </source>
</evidence>
<keyword evidence="2" id="KW-1185">Reference proteome</keyword>